<dbReference type="InterPro" id="IPR051202">
    <property type="entry name" value="Peptidase_C40"/>
</dbReference>
<dbReference type="OrthoDB" id="9813118at2"/>
<feature type="domain" description="NlpC/P60" evidence="5">
    <location>
        <begin position="27"/>
        <end position="147"/>
    </location>
</feature>
<dbReference type="PANTHER" id="PTHR47053">
    <property type="entry name" value="MUREIN DD-ENDOPEPTIDASE MEPH-RELATED"/>
    <property type="match status" value="1"/>
</dbReference>
<dbReference type="PROSITE" id="PS51935">
    <property type="entry name" value="NLPC_P60"/>
    <property type="match status" value="1"/>
</dbReference>
<dbReference type="EMBL" id="SMRT01000010">
    <property type="protein sequence ID" value="TDF95586.1"/>
    <property type="molecule type" value="Genomic_DNA"/>
</dbReference>
<reference evidence="6 7" key="1">
    <citation type="submission" date="2019-03" db="EMBL/GenBank/DDBJ databases">
        <title>This is whole genome sequence of Paenibacillus sp MS74 strain.</title>
        <authorList>
            <person name="Trinh H.N."/>
        </authorList>
    </citation>
    <scope>NUCLEOTIDE SEQUENCE [LARGE SCALE GENOMIC DNA]</scope>
    <source>
        <strain evidence="6 7">MS74</strain>
    </source>
</reference>
<evidence type="ECO:0000313" key="7">
    <source>
        <dbReference type="Proteomes" id="UP000295636"/>
    </source>
</evidence>
<dbReference type="PANTHER" id="PTHR47053:SF1">
    <property type="entry name" value="MUREIN DD-ENDOPEPTIDASE MEPH-RELATED"/>
    <property type="match status" value="1"/>
</dbReference>
<dbReference type="GO" id="GO:0008234">
    <property type="term" value="F:cysteine-type peptidase activity"/>
    <property type="evidence" value="ECO:0007669"/>
    <property type="project" value="UniProtKB-KW"/>
</dbReference>
<sequence length="147" mass="15953">MVAAVSVSVMFSGTMAIPSNTAYAYSSSKASSVISTGKKYMGTPYKFGAKAGQTRTFDCSSFTQYVYGKHGVKLPRTSKAQSKVGTYVSKNNLKPGDLVFFYSPVHHVGIYIGNGKMLHTYGAGGVKITNMNSSFWKSKYKTARRVL</sequence>
<evidence type="ECO:0000259" key="5">
    <source>
        <dbReference type="PROSITE" id="PS51935"/>
    </source>
</evidence>
<protein>
    <submittedName>
        <fullName evidence="6">NlpC/P60 family protein</fullName>
    </submittedName>
</protein>
<keyword evidence="4" id="KW-0788">Thiol protease</keyword>
<organism evidence="6 7">
    <name type="scientific">Paenibacillus piri</name>
    <dbReference type="NCBI Taxonomy" id="2547395"/>
    <lineage>
        <taxon>Bacteria</taxon>
        <taxon>Bacillati</taxon>
        <taxon>Bacillota</taxon>
        <taxon>Bacilli</taxon>
        <taxon>Bacillales</taxon>
        <taxon>Paenibacillaceae</taxon>
        <taxon>Paenibacillus</taxon>
    </lineage>
</organism>
<name>A0A4R5KJH9_9BACL</name>
<evidence type="ECO:0000256" key="4">
    <source>
        <dbReference type="ARBA" id="ARBA00022807"/>
    </source>
</evidence>
<comment type="similarity">
    <text evidence="1">Belongs to the peptidase C40 family.</text>
</comment>
<evidence type="ECO:0000256" key="3">
    <source>
        <dbReference type="ARBA" id="ARBA00022801"/>
    </source>
</evidence>
<comment type="caution">
    <text evidence="6">The sequence shown here is derived from an EMBL/GenBank/DDBJ whole genome shotgun (WGS) entry which is preliminary data.</text>
</comment>
<dbReference type="InterPro" id="IPR000064">
    <property type="entry name" value="NLP_P60_dom"/>
</dbReference>
<dbReference type="Gene3D" id="3.90.1720.10">
    <property type="entry name" value="endopeptidase domain like (from Nostoc punctiforme)"/>
    <property type="match status" value="1"/>
</dbReference>
<proteinExistence type="inferred from homology"/>
<evidence type="ECO:0000256" key="2">
    <source>
        <dbReference type="ARBA" id="ARBA00022670"/>
    </source>
</evidence>
<keyword evidence="7" id="KW-1185">Reference proteome</keyword>
<keyword evidence="3" id="KW-0378">Hydrolase</keyword>
<evidence type="ECO:0000256" key="1">
    <source>
        <dbReference type="ARBA" id="ARBA00007074"/>
    </source>
</evidence>
<accession>A0A4R5KJH9</accession>
<keyword evidence="2" id="KW-0645">Protease</keyword>
<dbReference type="InterPro" id="IPR038765">
    <property type="entry name" value="Papain-like_cys_pep_sf"/>
</dbReference>
<dbReference type="Pfam" id="PF00877">
    <property type="entry name" value="NLPC_P60"/>
    <property type="match status" value="1"/>
</dbReference>
<dbReference type="Proteomes" id="UP000295636">
    <property type="component" value="Unassembled WGS sequence"/>
</dbReference>
<dbReference type="AlphaFoldDB" id="A0A4R5KJH9"/>
<dbReference type="SUPFAM" id="SSF54001">
    <property type="entry name" value="Cysteine proteinases"/>
    <property type="match status" value="1"/>
</dbReference>
<dbReference type="GO" id="GO:0006508">
    <property type="term" value="P:proteolysis"/>
    <property type="evidence" value="ECO:0007669"/>
    <property type="project" value="UniProtKB-KW"/>
</dbReference>
<evidence type="ECO:0000313" key="6">
    <source>
        <dbReference type="EMBL" id="TDF95586.1"/>
    </source>
</evidence>
<gene>
    <name evidence="6" type="ORF">E1757_20755</name>
</gene>